<comment type="similarity">
    <text evidence="4 9 10">Belongs to the HisA/HisF family.</text>
</comment>
<dbReference type="CDD" id="cd04732">
    <property type="entry name" value="HisA"/>
    <property type="match status" value="1"/>
</dbReference>
<reference evidence="12 13" key="1">
    <citation type="submission" date="2018-05" db="EMBL/GenBank/DDBJ databases">
        <title>Genomic Encyclopedia of Type Strains, Phase IV (KMG-IV): sequencing the most valuable type-strain genomes for metagenomic binning, comparative biology and taxonomic classification.</title>
        <authorList>
            <person name="Goeker M."/>
        </authorList>
    </citation>
    <scope>NUCLEOTIDE SEQUENCE [LARGE SCALE GENOMIC DNA]</scope>
    <source>
        <strain evidence="12 13">DSM 6462</strain>
    </source>
</reference>
<dbReference type="GO" id="GO:0005737">
    <property type="term" value="C:cytoplasm"/>
    <property type="evidence" value="ECO:0007669"/>
    <property type="project" value="UniProtKB-SubCell"/>
</dbReference>
<evidence type="ECO:0000256" key="9">
    <source>
        <dbReference type="HAMAP-Rule" id="MF_01014"/>
    </source>
</evidence>
<sequence length="251" mass="26582">MILFPAIDLKEGRCVRLVQGDMDQATVFNDDPAAQAETFAAQGFSWLHVVDLDGAFAGRPMNAEAVEGIIARSAMPLQLGGGIRDMKTVDGWIERGITRVVIGTAAVRDPQFVREAARVHPGRIAVGIDARDGRVAVEGWARLSEMTAEELAQRFEDAGVAAIIYTDIARDGILKGLNVEATLRLAEAVSIPVIASGGLASIDDVKRLLEPDCAILEGAITGRALYDGRLDPAEAMALIKAAGRTPAPLAS</sequence>
<evidence type="ECO:0000256" key="11">
    <source>
        <dbReference type="RuleBase" id="RU003658"/>
    </source>
</evidence>
<dbReference type="NCBIfam" id="TIGR00007">
    <property type="entry name" value="1-(5-phosphoribosyl)-5-[(5-phosphoribosylamino)methylideneamino]imidazole-4-carboxamide isomerase"/>
    <property type="match status" value="1"/>
</dbReference>
<keyword evidence="6 9" id="KW-0028">Amino-acid biosynthesis</keyword>
<dbReference type="PANTHER" id="PTHR43090">
    <property type="entry name" value="1-(5-PHOSPHORIBOSYL)-5-[(5-PHOSPHORIBOSYLAMINO)METHYLIDENEAMINO] IMIDAZOLE-4-CARBOXAMIDE ISOMERASE"/>
    <property type="match status" value="1"/>
</dbReference>
<dbReference type="RefSeq" id="WP_110375135.1">
    <property type="nucleotide sequence ID" value="NZ_CAKNFM010000006.1"/>
</dbReference>
<dbReference type="NCBIfam" id="NF010112">
    <property type="entry name" value="PRK13585.1"/>
    <property type="match status" value="1"/>
</dbReference>
<evidence type="ECO:0000256" key="10">
    <source>
        <dbReference type="RuleBase" id="RU003657"/>
    </source>
</evidence>
<dbReference type="EC" id="5.3.1.16" evidence="9 11"/>
<dbReference type="GO" id="GO:0003949">
    <property type="term" value="F:1-(5-phosphoribosyl)-5-[(5-phosphoribosylamino)methylideneamino]imidazole-4-carboxamide isomerase activity"/>
    <property type="evidence" value="ECO:0007669"/>
    <property type="project" value="UniProtKB-UniRule"/>
</dbReference>
<protein>
    <recommendedName>
        <fullName evidence="9 11">1-(5-phosphoribosyl)-5-[(5-phosphoribosylamino)methylideneamino] imidazole-4-carboxamide isomerase</fullName>
        <ecNumber evidence="9 11">5.3.1.16</ecNumber>
    </recommendedName>
    <alternativeName>
        <fullName evidence="9">Phosphoribosylformimino-5-aminoimidazole carboxamide ribotide isomerase</fullName>
    </alternativeName>
</protein>
<dbReference type="InterPro" id="IPR006063">
    <property type="entry name" value="HisA_bact_arch"/>
</dbReference>
<comment type="pathway">
    <text evidence="3 9 11">Amino-acid biosynthesis; L-histidine biosynthesis; L-histidine from 5-phospho-alpha-D-ribose 1-diphosphate: step 4/9.</text>
</comment>
<dbReference type="FunFam" id="3.20.20.70:FF:000009">
    <property type="entry name" value="1-(5-phosphoribosyl)-5-[(5-phosphoribosylamino)methylideneamino] imidazole-4-carboxamide isomerase"/>
    <property type="match status" value="1"/>
</dbReference>
<evidence type="ECO:0000313" key="13">
    <source>
        <dbReference type="Proteomes" id="UP000248021"/>
    </source>
</evidence>
<comment type="subcellular location">
    <subcellularLocation>
        <location evidence="2 9 11">Cytoplasm</location>
    </subcellularLocation>
</comment>
<dbReference type="EMBL" id="QJJK01000005">
    <property type="protein sequence ID" value="PXW58872.1"/>
    <property type="molecule type" value="Genomic_DNA"/>
</dbReference>
<evidence type="ECO:0000256" key="8">
    <source>
        <dbReference type="ARBA" id="ARBA00023235"/>
    </source>
</evidence>
<evidence type="ECO:0000256" key="1">
    <source>
        <dbReference type="ARBA" id="ARBA00000901"/>
    </source>
</evidence>
<dbReference type="InterPro" id="IPR013785">
    <property type="entry name" value="Aldolase_TIM"/>
</dbReference>
<dbReference type="UniPathway" id="UPA00031">
    <property type="reaction ID" value="UER00009"/>
</dbReference>
<gene>
    <name evidence="9" type="primary">hisA</name>
    <name evidence="12" type="ORF">C7450_105220</name>
</gene>
<dbReference type="Proteomes" id="UP000248021">
    <property type="component" value="Unassembled WGS sequence"/>
</dbReference>
<dbReference type="InterPro" id="IPR011060">
    <property type="entry name" value="RibuloseP-bd_barrel"/>
</dbReference>
<keyword evidence="7 9" id="KW-0368">Histidine biosynthesis</keyword>
<feature type="active site" description="Proton donor" evidence="9">
    <location>
        <position position="129"/>
    </location>
</feature>
<evidence type="ECO:0000256" key="2">
    <source>
        <dbReference type="ARBA" id="ARBA00004496"/>
    </source>
</evidence>
<name>A0A2V3U6S6_9HYPH</name>
<dbReference type="GO" id="GO:0000162">
    <property type="term" value="P:L-tryptophan biosynthetic process"/>
    <property type="evidence" value="ECO:0007669"/>
    <property type="project" value="TreeGrafter"/>
</dbReference>
<dbReference type="HAMAP" id="MF_01014">
    <property type="entry name" value="HisA"/>
    <property type="match status" value="1"/>
</dbReference>
<dbReference type="InterPro" id="IPR044524">
    <property type="entry name" value="Isoase_HisA-like"/>
</dbReference>
<proteinExistence type="inferred from homology"/>
<dbReference type="GO" id="GO:0000105">
    <property type="term" value="P:L-histidine biosynthetic process"/>
    <property type="evidence" value="ECO:0007669"/>
    <property type="project" value="UniProtKB-UniRule"/>
</dbReference>
<evidence type="ECO:0000313" key="12">
    <source>
        <dbReference type="EMBL" id="PXW58872.1"/>
    </source>
</evidence>
<organism evidence="12 13">
    <name type="scientific">Chelatococcus asaccharovorans</name>
    <dbReference type="NCBI Taxonomy" id="28210"/>
    <lineage>
        <taxon>Bacteria</taxon>
        <taxon>Pseudomonadati</taxon>
        <taxon>Pseudomonadota</taxon>
        <taxon>Alphaproteobacteria</taxon>
        <taxon>Hyphomicrobiales</taxon>
        <taxon>Chelatococcaceae</taxon>
        <taxon>Chelatococcus</taxon>
    </lineage>
</organism>
<dbReference type="InterPro" id="IPR023016">
    <property type="entry name" value="HisA/PriA"/>
</dbReference>
<dbReference type="OrthoDB" id="9807749at2"/>
<accession>A0A2V3U6S6</accession>
<evidence type="ECO:0000256" key="7">
    <source>
        <dbReference type="ARBA" id="ARBA00023102"/>
    </source>
</evidence>
<dbReference type="AlphaFoldDB" id="A0A2V3U6S6"/>
<keyword evidence="8 9" id="KW-0413">Isomerase</keyword>
<keyword evidence="5 9" id="KW-0963">Cytoplasm</keyword>
<comment type="catalytic activity">
    <reaction evidence="1 9 11">
        <text>1-(5-phospho-beta-D-ribosyl)-5-[(5-phospho-beta-D-ribosylamino)methylideneamino]imidazole-4-carboxamide = 5-[(5-phospho-1-deoxy-D-ribulos-1-ylimino)methylamino]-1-(5-phospho-beta-D-ribosyl)imidazole-4-carboxamide</text>
        <dbReference type="Rhea" id="RHEA:15469"/>
        <dbReference type="ChEBI" id="CHEBI:58435"/>
        <dbReference type="ChEBI" id="CHEBI:58525"/>
        <dbReference type="EC" id="5.3.1.16"/>
    </reaction>
</comment>
<dbReference type="InterPro" id="IPR006062">
    <property type="entry name" value="His_biosynth"/>
</dbReference>
<evidence type="ECO:0000256" key="4">
    <source>
        <dbReference type="ARBA" id="ARBA00009667"/>
    </source>
</evidence>
<dbReference type="PANTHER" id="PTHR43090:SF2">
    <property type="entry name" value="1-(5-PHOSPHORIBOSYL)-5-[(5-PHOSPHORIBOSYLAMINO)METHYLIDENEAMINO] IMIDAZOLE-4-CARBOXAMIDE ISOMERASE"/>
    <property type="match status" value="1"/>
</dbReference>
<evidence type="ECO:0000256" key="5">
    <source>
        <dbReference type="ARBA" id="ARBA00022490"/>
    </source>
</evidence>
<evidence type="ECO:0000256" key="3">
    <source>
        <dbReference type="ARBA" id="ARBA00005133"/>
    </source>
</evidence>
<dbReference type="Pfam" id="PF00977">
    <property type="entry name" value="His_biosynth"/>
    <property type="match status" value="1"/>
</dbReference>
<evidence type="ECO:0000256" key="6">
    <source>
        <dbReference type="ARBA" id="ARBA00022605"/>
    </source>
</evidence>
<keyword evidence="13" id="KW-1185">Reference proteome</keyword>
<dbReference type="Gene3D" id="3.20.20.70">
    <property type="entry name" value="Aldolase class I"/>
    <property type="match status" value="1"/>
</dbReference>
<feature type="active site" description="Proton acceptor" evidence="9">
    <location>
        <position position="8"/>
    </location>
</feature>
<comment type="caution">
    <text evidence="12">The sequence shown here is derived from an EMBL/GenBank/DDBJ whole genome shotgun (WGS) entry which is preliminary data.</text>
</comment>
<dbReference type="SUPFAM" id="SSF51366">
    <property type="entry name" value="Ribulose-phoshate binding barrel"/>
    <property type="match status" value="1"/>
</dbReference>